<dbReference type="EMBL" id="VCAU01000219">
    <property type="protein sequence ID" value="KAF9882774.1"/>
    <property type="molecule type" value="Genomic_DNA"/>
</dbReference>
<dbReference type="Proteomes" id="UP001194746">
    <property type="component" value="Unassembled WGS sequence"/>
</dbReference>
<sequence length="55" mass="5626">MRAEPGPARGRAAGRGCLPGGLQRAPSACPAGYSGLQVPARRAKRGARRAVKQGK</sequence>
<evidence type="ECO:0000256" key="1">
    <source>
        <dbReference type="SAM" id="MobiDB-lite"/>
    </source>
</evidence>
<proteinExistence type="predicted"/>
<accession>A0AAD4CAB8</accession>
<evidence type="ECO:0000313" key="2">
    <source>
        <dbReference type="EMBL" id="KAF9882774.1"/>
    </source>
</evidence>
<keyword evidence="3" id="KW-1185">Reference proteome</keyword>
<comment type="caution">
    <text evidence="2">The sequence shown here is derived from an EMBL/GenBank/DDBJ whole genome shotgun (WGS) entry which is preliminary data.</text>
</comment>
<feature type="compositionally biased region" description="Low complexity" evidence="1">
    <location>
        <begin position="1"/>
        <end position="16"/>
    </location>
</feature>
<feature type="compositionally biased region" description="Basic residues" evidence="1">
    <location>
        <begin position="41"/>
        <end position="55"/>
    </location>
</feature>
<protein>
    <submittedName>
        <fullName evidence="2">Uncharacterized protein</fullName>
    </submittedName>
</protein>
<organism evidence="2 3">
    <name type="scientific">Aspergillus nanangensis</name>
    <dbReference type="NCBI Taxonomy" id="2582783"/>
    <lineage>
        <taxon>Eukaryota</taxon>
        <taxon>Fungi</taxon>
        <taxon>Dikarya</taxon>
        <taxon>Ascomycota</taxon>
        <taxon>Pezizomycotina</taxon>
        <taxon>Eurotiomycetes</taxon>
        <taxon>Eurotiomycetidae</taxon>
        <taxon>Eurotiales</taxon>
        <taxon>Aspergillaceae</taxon>
        <taxon>Aspergillus</taxon>
        <taxon>Aspergillus subgen. Circumdati</taxon>
    </lineage>
</organism>
<dbReference type="AlphaFoldDB" id="A0AAD4CAB8"/>
<feature type="region of interest" description="Disordered" evidence="1">
    <location>
        <begin position="1"/>
        <end position="55"/>
    </location>
</feature>
<reference evidence="2" key="2">
    <citation type="submission" date="2020-02" db="EMBL/GenBank/DDBJ databases">
        <authorList>
            <person name="Gilchrist C.L.M."/>
            <person name="Chooi Y.-H."/>
        </authorList>
    </citation>
    <scope>NUCLEOTIDE SEQUENCE</scope>
    <source>
        <strain evidence="2">MST-FP2251</strain>
    </source>
</reference>
<gene>
    <name evidence="2" type="ORF">FE257_005162</name>
</gene>
<name>A0AAD4CAB8_ASPNN</name>
<reference evidence="2" key="1">
    <citation type="journal article" date="2019" name="Beilstein J. Org. Chem.">
        <title>Nanangenines: drimane sesquiterpenoids as the dominant metabolite cohort of a novel Australian fungus, Aspergillus nanangensis.</title>
        <authorList>
            <person name="Lacey H.J."/>
            <person name="Gilchrist C.L.M."/>
            <person name="Crombie A."/>
            <person name="Kalaitzis J.A."/>
            <person name="Vuong D."/>
            <person name="Rutledge P.J."/>
            <person name="Turner P."/>
            <person name="Pitt J.I."/>
            <person name="Lacey E."/>
            <person name="Chooi Y.H."/>
            <person name="Piggott A.M."/>
        </authorList>
    </citation>
    <scope>NUCLEOTIDE SEQUENCE</scope>
    <source>
        <strain evidence="2">MST-FP2251</strain>
    </source>
</reference>
<evidence type="ECO:0000313" key="3">
    <source>
        <dbReference type="Proteomes" id="UP001194746"/>
    </source>
</evidence>
<feature type="non-terminal residue" evidence="2">
    <location>
        <position position="55"/>
    </location>
</feature>